<evidence type="ECO:0000256" key="1">
    <source>
        <dbReference type="SAM" id="MobiDB-lite"/>
    </source>
</evidence>
<evidence type="ECO:0000313" key="2">
    <source>
        <dbReference type="EMBL" id="KAL2327694.1"/>
    </source>
</evidence>
<feature type="region of interest" description="Disordered" evidence="1">
    <location>
        <begin position="100"/>
        <end position="130"/>
    </location>
</feature>
<dbReference type="AlphaFoldDB" id="A0ABD1LVY1"/>
<gene>
    <name evidence="2" type="ORF">Fmac_021121</name>
</gene>
<protein>
    <submittedName>
        <fullName evidence="2">Uncharacterized protein</fullName>
    </submittedName>
</protein>
<reference evidence="2 3" key="1">
    <citation type="submission" date="2024-08" db="EMBL/GenBank/DDBJ databases">
        <title>Insights into the chromosomal genome structure of Flemingia macrophylla.</title>
        <authorList>
            <person name="Ding Y."/>
            <person name="Zhao Y."/>
            <person name="Bi W."/>
            <person name="Wu M."/>
            <person name="Zhao G."/>
            <person name="Gong Y."/>
            <person name="Li W."/>
            <person name="Zhang P."/>
        </authorList>
    </citation>
    <scope>NUCLEOTIDE SEQUENCE [LARGE SCALE GENOMIC DNA]</scope>
    <source>
        <strain evidence="2">DYQJB</strain>
        <tissue evidence="2">Leaf</tissue>
    </source>
</reference>
<dbReference type="EMBL" id="JBGMDY010000007">
    <property type="protein sequence ID" value="KAL2327694.1"/>
    <property type="molecule type" value="Genomic_DNA"/>
</dbReference>
<comment type="caution">
    <text evidence="2">The sequence shown here is derived from an EMBL/GenBank/DDBJ whole genome shotgun (WGS) entry which is preliminary data.</text>
</comment>
<proteinExistence type="predicted"/>
<name>A0ABD1LVY1_9FABA</name>
<sequence length="130" mass="14700">MDSNDSSFEDELIENLLNDDYEKQYISLIIKTMKISLQNQIKERPQLPPKICKRGDLSNGYKHDCLTMSARSRPGSCRPNLGQGRYVLPLGNKVVLRRALTPPPTTTQPIGLRRLNFKPTPSRLSNMSAT</sequence>
<organism evidence="2 3">
    <name type="scientific">Flemingia macrophylla</name>
    <dbReference type="NCBI Taxonomy" id="520843"/>
    <lineage>
        <taxon>Eukaryota</taxon>
        <taxon>Viridiplantae</taxon>
        <taxon>Streptophyta</taxon>
        <taxon>Embryophyta</taxon>
        <taxon>Tracheophyta</taxon>
        <taxon>Spermatophyta</taxon>
        <taxon>Magnoliopsida</taxon>
        <taxon>eudicotyledons</taxon>
        <taxon>Gunneridae</taxon>
        <taxon>Pentapetalae</taxon>
        <taxon>rosids</taxon>
        <taxon>fabids</taxon>
        <taxon>Fabales</taxon>
        <taxon>Fabaceae</taxon>
        <taxon>Papilionoideae</taxon>
        <taxon>50 kb inversion clade</taxon>
        <taxon>NPAAA clade</taxon>
        <taxon>indigoferoid/millettioid clade</taxon>
        <taxon>Phaseoleae</taxon>
        <taxon>Flemingia</taxon>
    </lineage>
</organism>
<accession>A0ABD1LVY1</accession>
<keyword evidence="3" id="KW-1185">Reference proteome</keyword>
<evidence type="ECO:0000313" key="3">
    <source>
        <dbReference type="Proteomes" id="UP001603857"/>
    </source>
</evidence>
<dbReference type="Proteomes" id="UP001603857">
    <property type="component" value="Unassembled WGS sequence"/>
</dbReference>